<dbReference type="InterPro" id="IPR036388">
    <property type="entry name" value="WH-like_DNA-bd_sf"/>
</dbReference>
<dbReference type="InterPro" id="IPR041118">
    <property type="entry name" value="Rx_N"/>
</dbReference>
<evidence type="ECO:0000256" key="4">
    <source>
        <dbReference type="ARBA" id="ARBA00022821"/>
    </source>
</evidence>
<feature type="domain" description="NB-ARC" evidence="6">
    <location>
        <begin position="174"/>
        <end position="342"/>
    </location>
</feature>
<proteinExistence type="predicted"/>
<reference evidence="11 12" key="1">
    <citation type="submission" date="2024-01" db="EMBL/GenBank/DDBJ databases">
        <title>A telomere-to-telomere, gap-free genome of sweet tea (Lithocarpus litseifolius).</title>
        <authorList>
            <person name="Zhou J."/>
        </authorList>
    </citation>
    <scope>NUCLEOTIDE SEQUENCE [LARGE SCALE GENOMIC DNA]</scope>
    <source>
        <strain evidence="11">Zhou-2022a</strain>
        <tissue evidence="11">Leaf</tissue>
    </source>
</reference>
<dbReference type="InterPro" id="IPR057135">
    <property type="entry name" value="At4g27190-like_LRR"/>
</dbReference>
<keyword evidence="2" id="KW-0677">Repeat</keyword>
<dbReference type="InterPro" id="IPR029047">
    <property type="entry name" value="HSP70_peptide-bd_sf"/>
</dbReference>
<dbReference type="Pfam" id="PF23247">
    <property type="entry name" value="LRR_RPS2"/>
    <property type="match status" value="1"/>
</dbReference>
<feature type="domain" description="Disease resistance N-terminal" evidence="7">
    <location>
        <begin position="12"/>
        <end position="98"/>
    </location>
</feature>
<organism evidence="11 12">
    <name type="scientific">Lithocarpus litseifolius</name>
    <dbReference type="NCBI Taxonomy" id="425828"/>
    <lineage>
        <taxon>Eukaryota</taxon>
        <taxon>Viridiplantae</taxon>
        <taxon>Streptophyta</taxon>
        <taxon>Embryophyta</taxon>
        <taxon>Tracheophyta</taxon>
        <taxon>Spermatophyta</taxon>
        <taxon>Magnoliopsida</taxon>
        <taxon>eudicotyledons</taxon>
        <taxon>Gunneridae</taxon>
        <taxon>Pentapetalae</taxon>
        <taxon>rosids</taxon>
        <taxon>fabids</taxon>
        <taxon>Fagales</taxon>
        <taxon>Fagaceae</taxon>
        <taxon>Lithocarpus</taxon>
    </lineage>
</organism>
<dbReference type="PRINTS" id="PR00364">
    <property type="entry name" value="DISEASERSIST"/>
</dbReference>
<dbReference type="InterPro" id="IPR027417">
    <property type="entry name" value="P-loop_NTPase"/>
</dbReference>
<evidence type="ECO:0000259" key="6">
    <source>
        <dbReference type="Pfam" id="PF00931"/>
    </source>
</evidence>
<keyword evidence="1" id="KW-0433">Leucine-rich repeat</keyword>
<dbReference type="GO" id="GO:0043531">
    <property type="term" value="F:ADP binding"/>
    <property type="evidence" value="ECO:0007669"/>
    <property type="project" value="InterPro"/>
</dbReference>
<name>A0AAW2DCD2_9ROSI</name>
<evidence type="ECO:0000259" key="8">
    <source>
        <dbReference type="Pfam" id="PF23247"/>
    </source>
</evidence>
<feature type="domain" description="Disease resistance protein At4g27190-like leucine-rich repeats" evidence="8">
    <location>
        <begin position="965"/>
        <end position="1076"/>
    </location>
</feature>
<dbReference type="InterPro" id="IPR042197">
    <property type="entry name" value="Apaf_helical"/>
</dbReference>
<sequence length="1344" mass="152723">MAEAILFGLAQKMIENLSSQTFQEIGSLWGVKGELEKIKNSVSTIQAVLLDAAEKQSHDHQVKDWLQKLNDAVYDADDLLSEFSTEAMRRRAVSGNKVTKEVRTFFSSSNQLAFRGKMSSKIKAMRQKLNAIAKDRKNFRLEEYHVETNDVSRKREPTHSFVREEKVIGREDDRKAIMDLLLDSNVEENVSVIPIVGIGGLGKTTLAQYVYNDEKLKKCFELKMWVCISDVFELKIIIEKIIASATGNAPGNLEMDQLQRQLREKIDRKKYLLVLDDVWNEDRGKWLNLIDILMGGSKGSKIIITTRSGLVAKITHTVSPYILKGLSEEQSWFLFGQVAFSKGQVANNPTLVTIGREIVKICQGVPLAIMSIGHVLYCEETISEWLLVKDNLLANVIEGNEIFPILKLSYDNLPSHLKSCFAFCSLFPKAYEMDKDTMIQLWIAQGFIRSSNQQLEDVGEKYFKDLLWRSFFEEVIDAYGLLKYKMHDLIHDLAESIVGEECRLIDFHGKNLNEKNRHVSCPFFIDLSFIETLKSSVKSNKIRTFLQTCEMYRSNALDESMLNTLILSFRCLRALDLHNLEITRVPNSIGKLIHLKYLDLSFNKDIATLPDSITTLLNLQTLKLCSCEGLKELPKDIRELVSLKHVYDDGCYNLSHMPRGLGQMTSLQTLKLFNVSTSSPIGGLGELKELNNLRGTLEISHLERLKEANSESIVVNLREKQHLEKLILKWYHQDQVDNNEDEKLFEDLQPHQNLKYLEVHQYKGVKFSGWVTSLINLVDLRIENCKRCRYLPPLSHLPFLKSLRLNMMNDLEYISNKDMTKEVPTPSSTLSSTFFPSLQSLTIEECPNLKGWWGTTGRDLVATTSASTPDHQGDQSHHSLPLFPLLSYLYIFNCPKMTSMPLFPNLEEKLYLENVSSKPLQETMSRTFLVPSSSSSLSSSSLLSKLNKMVLRFIEDIESLPAEWALYSLKELEIWNCPRLTSMSGAVRYLTSLCELSIGNCEEFDPLRDMHDDGMEWRCLNCLRYLRFGGIPKLKSLPVGLQCISTLKQLSISNCPNLMTLPELTSLEYLEIYRCEPNLTSLLEISCLTSLRSLEIGDFPNLITFPESIRNPISLETLSIWDCPNLATLPDDGFLKCLQSLRIYNCPQSAKNLSKIDKDFPNLEIKWGWQKLVGNGRRLLESLIEFLEAGDGVFEVHPTLADTHLGGDDFYKELKNMDEVFVLGAVVQEAVLYSERLETLGGVMTHIIPRNTTSTSKSELFSTAADGQTSEEINVYQGRRFSLFYGTSKANFKSFANIAYALVTFSVFMSSRFLCKEKPVKTMVPGGCHLLVSIVVYAISRALE</sequence>
<dbReference type="PANTHER" id="PTHR36766">
    <property type="entry name" value="PLANT BROAD-SPECTRUM MILDEW RESISTANCE PROTEIN RPW8"/>
    <property type="match status" value="1"/>
</dbReference>
<accession>A0AAW2DCD2</accession>
<dbReference type="Gene3D" id="2.60.34.10">
    <property type="entry name" value="Substrate Binding Domain Of DNAk, Chain A, domain 1"/>
    <property type="match status" value="1"/>
</dbReference>
<dbReference type="GO" id="GO:0051707">
    <property type="term" value="P:response to other organism"/>
    <property type="evidence" value="ECO:0007669"/>
    <property type="project" value="UniProtKB-ARBA"/>
</dbReference>
<dbReference type="InterPro" id="IPR002182">
    <property type="entry name" value="NB-ARC"/>
</dbReference>
<dbReference type="InterPro" id="IPR013126">
    <property type="entry name" value="Hsp_70_fam"/>
</dbReference>
<keyword evidence="12" id="KW-1185">Reference proteome</keyword>
<evidence type="ECO:0000256" key="2">
    <source>
        <dbReference type="ARBA" id="ARBA00022737"/>
    </source>
</evidence>
<dbReference type="Pfam" id="PF00931">
    <property type="entry name" value="NB-ARC"/>
    <property type="match status" value="1"/>
</dbReference>
<dbReference type="CDD" id="cd14798">
    <property type="entry name" value="RX-CC_like"/>
    <property type="match status" value="1"/>
</dbReference>
<evidence type="ECO:0000259" key="7">
    <source>
        <dbReference type="Pfam" id="PF18052"/>
    </source>
</evidence>
<dbReference type="PANTHER" id="PTHR36766:SF38">
    <property type="entry name" value="DISEASE RESISTANCE PROTEIN RGA3"/>
    <property type="match status" value="1"/>
</dbReference>
<dbReference type="Proteomes" id="UP001459277">
    <property type="component" value="Unassembled WGS sequence"/>
</dbReference>
<keyword evidence="4" id="KW-0611">Plant defense</keyword>
<dbReference type="SUPFAM" id="SSF52058">
    <property type="entry name" value="L domain-like"/>
    <property type="match status" value="2"/>
</dbReference>
<protein>
    <submittedName>
        <fullName evidence="11">Uncharacterized protein</fullName>
    </submittedName>
</protein>
<evidence type="ECO:0000313" key="12">
    <source>
        <dbReference type="Proteomes" id="UP001459277"/>
    </source>
</evidence>
<dbReference type="Gene3D" id="1.10.8.430">
    <property type="entry name" value="Helical domain of apoptotic protease-activating factors"/>
    <property type="match status" value="1"/>
</dbReference>
<dbReference type="FunFam" id="1.10.10.10:FF:000322">
    <property type="entry name" value="Probable disease resistance protein At1g63360"/>
    <property type="match status" value="1"/>
</dbReference>
<evidence type="ECO:0000259" key="10">
    <source>
        <dbReference type="Pfam" id="PF25019"/>
    </source>
</evidence>
<dbReference type="Pfam" id="PF00012">
    <property type="entry name" value="HSP70"/>
    <property type="match status" value="1"/>
</dbReference>
<dbReference type="SUPFAM" id="SSF100920">
    <property type="entry name" value="Heat shock protein 70kD (HSP70), peptide-binding domain"/>
    <property type="match status" value="1"/>
</dbReference>
<dbReference type="Pfam" id="PF23559">
    <property type="entry name" value="WHD_DRP"/>
    <property type="match status" value="1"/>
</dbReference>
<dbReference type="Pfam" id="PF25019">
    <property type="entry name" value="LRR_R13L1-DRL21"/>
    <property type="match status" value="1"/>
</dbReference>
<dbReference type="SUPFAM" id="SSF52540">
    <property type="entry name" value="P-loop containing nucleoside triphosphate hydrolases"/>
    <property type="match status" value="1"/>
</dbReference>
<evidence type="ECO:0000256" key="5">
    <source>
        <dbReference type="ARBA" id="ARBA00022840"/>
    </source>
</evidence>
<comment type="caution">
    <text evidence="11">The sequence shown here is derived from an EMBL/GenBank/DDBJ whole genome shotgun (WGS) entry which is preliminary data.</text>
</comment>
<dbReference type="GO" id="GO:0140662">
    <property type="term" value="F:ATP-dependent protein folding chaperone"/>
    <property type="evidence" value="ECO:0007669"/>
    <property type="project" value="InterPro"/>
</dbReference>
<dbReference type="EMBL" id="JAZDWU010000003">
    <property type="protein sequence ID" value="KAL0006796.1"/>
    <property type="molecule type" value="Genomic_DNA"/>
</dbReference>
<dbReference type="InterPro" id="IPR058922">
    <property type="entry name" value="WHD_DRP"/>
</dbReference>
<keyword evidence="5" id="KW-0067">ATP-binding</keyword>
<dbReference type="Gene3D" id="3.80.10.10">
    <property type="entry name" value="Ribonuclease Inhibitor"/>
    <property type="match status" value="3"/>
</dbReference>
<dbReference type="GO" id="GO:0005524">
    <property type="term" value="F:ATP binding"/>
    <property type="evidence" value="ECO:0007669"/>
    <property type="project" value="UniProtKB-KW"/>
</dbReference>
<dbReference type="Gene3D" id="1.20.5.4130">
    <property type="match status" value="1"/>
</dbReference>
<feature type="domain" description="Disease resistance protein winged helix" evidence="9">
    <location>
        <begin position="426"/>
        <end position="494"/>
    </location>
</feature>
<dbReference type="Gene3D" id="3.40.50.300">
    <property type="entry name" value="P-loop containing nucleotide triphosphate hydrolases"/>
    <property type="match status" value="1"/>
</dbReference>
<dbReference type="InterPro" id="IPR056789">
    <property type="entry name" value="LRR_R13L1-DRL21"/>
</dbReference>
<dbReference type="InterPro" id="IPR038005">
    <property type="entry name" value="RX-like_CC"/>
</dbReference>
<keyword evidence="3" id="KW-0547">Nucleotide-binding</keyword>
<evidence type="ECO:0000256" key="3">
    <source>
        <dbReference type="ARBA" id="ARBA00022741"/>
    </source>
</evidence>
<dbReference type="Pfam" id="PF18052">
    <property type="entry name" value="Rx_N"/>
    <property type="match status" value="1"/>
</dbReference>
<dbReference type="Gene3D" id="1.10.10.10">
    <property type="entry name" value="Winged helix-like DNA-binding domain superfamily/Winged helix DNA-binding domain"/>
    <property type="match status" value="1"/>
</dbReference>
<evidence type="ECO:0000259" key="9">
    <source>
        <dbReference type="Pfam" id="PF23559"/>
    </source>
</evidence>
<evidence type="ECO:0000256" key="1">
    <source>
        <dbReference type="ARBA" id="ARBA00022614"/>
    </source>
</evidence>
<gene>
    <name evidence="11" type="ORF">SO802_008298</name>
</gene>
<dbReference type="InterPro" id="IPR032675">
    <property type="entry name" value="LRR_dom_sf"/>
</dbReference>
<dbReference type="GO" id="GO:0006952">
    <property type="term" value="P:defense response"/>
    <property type="evidence" value="ECO:0007669"/>
    <property type="project" value="UniProtKB-KW"/>
</dbReference>
<feature type="domain" description="R13L1/DRL21-like LRR repeat region" evidence="10">
    <location>
        <begin position="684"/>
        <end position="808"/>
    </location>
</feature>
<evidence type="ECO:0000313" key="11">
    <source>
        <dbReference type="EMBL" id="KAL0006796.1"/>
    </source>
</evidence>